<accession>A0ABD6D6H8</accession>
<dbReference type="Proteomes" id="UP001597052">
    <property type="component" value="Unassembled WGS sequence"/>
</dbReference>
<dbReference type="InterPro" id="IPR029063">
    <property type="entry name" value="SAM-dependent_MTases_sf"/>
</dbReference>
<evidence type="ECO:0000256" key="4">
    <source>
        <dbReference type="ARBA" id="ARBA00022679"/>
    </source>
</evidence>
<organism evidence="10 11">
    <name type="scientific">Halohasta litorea</name>
    <dbReference type="NCBI Taxonomy" id="869891"/>
    <lineage>
        <taxon>Archaea</taxon>
        <taxon>Methanobacteriati</taxon>
        <taxon>Methanobacteriota</taxon>
        <taxon>Stenosarchaea group</taxon>
        <taxon>Halobacteria</taxon>
        <taxon>Halobacteriales</taxon>
        <taxon>Haloferacaceae</taxon>
        <taxon>Halohasta</taxon>
    </lineage>
</organism>
<keyword evidence="7" id="KW-0238">DNA-binding</keyword>
<name>A0ABD6D6H8_9EURY</name>
<dbReference type="GO" id="GO:0015667">
    <property type="term" value="F:site-specific DNA-methyltransferase (cytosine-N4-specific) activity"/>
    <property type="evidence" value="ECO:0007669"/>
    <property type="project" value="UniProtKB-EC"/>
</dbReference>
<keyword evidence="11" id="KW-1185">Reference proteome</keyword>
<dbReference type="PROSITE" id="PS00093">
    <property type="entry name" value="N4_MTASE"/>
    <property type="match status" value="1"/>
</dbReference>
<dbReference type="RefSeq" id="WP_256395036.1">
    <property type="nucleotide sequence ID" value="NZ_JANHDJ010000001.1"/>
</dbReference>
<reference evidence="10 11" key="1">
    <citation type="journal article" date="2019" name="Int. J. Syst. Evol. Microbiol.">
        <title>The Global Catalogue of Microorganisms (GCM) 10K type strain sequencing project: providing services to taxonomists for standard genome sequencing and annotation.</title>
        <authorList>
            <consortium name="The Broad Institute Genomics Platform"/>
            <consortium name="The Broad Institute Genome Sequencing Center for Infectious Disease"/>
            <person name="Wu L."/>
            <person name="Ma J."/>
        </authorList>
    </citation>
    <scope>NUCLEOTIDE SEQUENCE [LARGE SCALE GENOMIC DNA]</scope>
    <source>
        <strain evidence="10 11">CGMCC 1.10593</strain>
    </source>
</reference>
<dbReference type="SUPFAM" id="SSF53335">
    <property type="entry name" value="S-adenosyl-L-methionine-dependent methyltransferases"/>
    <property type="match status" value="1"/>
</dbReference>
<dbReference type="AlphaFoldDB" id="A0ABD6D6H8"/>
<keyword evidence="6" id="KW-0680">Restriction system</keyword>
<evidence type="ECO:0000256" key="1">
    <source>
        <dbReference type="ARBA" id="ARBA00010203"/>
    </source>
</evidence>
<evidence type="ECO:0000313" key="10">
    <source>
        <dbReference type="EMBL" id="MFD1641335.1"/>
    </source>
</evidence>
<dbReference type="GO" id="GO:0009307">
    <property type="term" value="P:DNA restriction-modification system"/>
    <property type="evidence" value="ECO:0007669"/>
    <property type="project" value="UniProtKB-KW"/>
</dbReference>
<evidence type="ECO:0000256" key="5">
    <source>
        <dbReference type="ARBA" id="ARBA00022691"/>
    </source>
</evidence>
<gene>
    <name evidence="10" type="ORF">ACFSBW_05525</name>
</gene>
<protein>
    <recommendedName>
        <fullName evidence="2">site-specific DNA-methyltransferase (cytosine-N(4)-specific)</fullName>
        <ecNumber evidence="2">2.1.1.113</ecNumber>
    </recommendedName>
</protein>
<dbReference type="Gene3D" id="3.40.50.150">
    <property type="entry name" value="Vaccinia Virus protein VP39"/>
    <property type="match status" value="2"/>
</dbReference>
<keyword evidence="5" id="KW-0949">S-adenosyl-L-methionine</keyword>
<evidence type="ECO:0000313" key="11">
    <source>
        <dbReference type="Proteomes" id="UP001597052"/>
    </source>
</evidence>
<dbReference type="Pfam" id="PF01555">
    <property type="entry name" value="N6_N4_Mtase"/>
    <property type="match status" value="1"/>
</dbReference>
<sequence>MTDDHYQVTLGSTSRVRADLHEVTDLDAVDWAFEGWDTHEYTHGLHPYPARMAPQIVRALLGYYENQGVIAPGDLVYDPFSGSGTTSVEARLAGYNTKANDINPLAKLLTLAKARPLPLDQLTAFQDDLMDGLAVELREVRERYDAGESFPEIDDPEVRDGWYPQPQLWELCVIRDRIDDLETDWETDHAADLARFARVALSKTTRKTSYQRNGEFKRYRLAEADRERHDPDVYESFESELTANVEKMGEYAPAVDHDCSSEVFLADSRTAADIETNSVDIVITSPPYGDHTTTVAYGQFSKDPAIVAWRRSYEEMQRVDKIGLGGSTRTLEPLETLEQWSPALAATLETLREKEGRADDALEFFTDYYAVMEQVARVLKPGNPVAWVVANRTMSRVNIPTHLITKELCEQIGFDHQQLIAREIPSKTLPWANAPENTPGVTGDLMANENIVVMTAPEE</sequence>
<dbReference type="InterPro" id="IPR002941">
    <property type="entry name" value="DNA_methylase_N4/N6"/>
</dbReference>
<evidence type="ECO:0000256" key="7">
    <source>
        <dbReference type="ARBA" id="ARBA00023125"/>
    </source>
</evidence>
<evidence type="ECO:0000256" key="8">
    <source>
        <dbReference type="ARBA" id="ARBA00049120"/>
    </source>
</evidence>
<evidence type="ECO:0000256" key="2">
    <source>
        <dbReference type="ARBA" id="ARBA00012185"/>
    </source>
</evidence>
<comment type="caution">
    <text evidence="10">The sequence shown here is derived from an EMBL/GenBank/DDBJ whole genome shotgun (WGS) entry which is preliminary data.</text>
</comment>
<proteinExistence type="inferred from homology"/>
<keyword evidence="3" id="KW-0489">Methyltransferase</keyword>
<dbReference type="InterPro" id="IPR017985">
    <property type="entry name" value="MeTrfase_CN4_CS"/>
</dbReference>
<comment type="similarity">
    <text evidence="1">Belongs to the N(4)/N(6)-methyltransferase family. N(4) subfamily.</text>
</comment>
<comment type="catalytic activity">
    <reaction evidence="8">
        <text>a 2'-deoxycytidine in DNA + S-adenosyl-L-methionine = an N(4)-methyl-2'-deoxycytidine in DNA + S-adenosyl-L-homocysteine + H(+)</text>
        <dbReference type="Rhea" id="RHEA:16857"/>
        <dbReference type="Rhea" id="RHEA-COMP:11369"/>
        <dbReference type="Rhea" id="RHEA-COMP:13674"/>
        <dbReference type="ChEBI" id="CHEBI:15378"/>
        <dbReference type="ChEBI" id="CHEBI:57856"/>
        <dbReference type="ChEBI" id="CHEBI:59789"/>
        <dbReference type="ChEBI" id="CHEBI:85452"/>
        <dbReference type="ChEBI" id="CHEBI:137933"/>
        <dbReference type="EC" id="2.1.1.113"/>
    </reaction>
</comment>
<dbReference type="EC" id="2.1.1.113" evidence="2"/>
<feature type="domain" description="DNA methylase N-4/N-6" evidence="9">
    <location>
        <begin position="31"/>
        <end position="96"/>
    </location>
</feature>
<dbReference type="GO" id="GO:0032259">
    <property type="term" value="P:methylation"/>
    <property type="evidence" value="ECO:0007669"/>
    <property type="project" value="UniProtKB-KW"/>
</dbReference>
<dbReference type="EMBL" id="JBHUDM010000001">
    <property type="protein sequence ID" value="MFD1641335.1"/>
    <property type="molecule type" value="Genomic_DNA"/>
</dbReference>
<keyword evidence="4" id="KW-0808">Transferase</keyword>
<evidence type="ECO:0000259" key="9">
    <source>
        <dbReference type="Pfam" id="PF01555"/>
    </source>
</evidence>
<evidence type="ECO:0000256" key="3">
    <source>
        <dbReference type="ARBA" id="ARBA00022603"/>
    </source>
</evidence>
<evidence type="ECO:0000256" key="6">
    <source>
        <dbReference type="ARBA" id="ARBA00022747"/>
    </source>
</evidence>
<dbReference type="GO" id="GO:0003677">
    <property type="term" value="F:DNA binding"/>
    <property type="evidence" value="ECO:0007669"/>
    <property type="project" value="UniProtKB-KW"/>
</dbReference>